<dbReference type="Proteomes" id="UP000252792">
    <property type="component" value="Unassembled WGS sequence"/>
</dbReference>
<feature type="transmembrane region" description="Helical" evidence="1">
    <location>
        <begin position="12"/>
        <end position="32"/>
    </location>
</feature>
<reference evidence="3 4" key="1">
    <citation type="submission" date="2018-06" db="EMBL/GenBank/DDBJ databases">
        <title>Genomic Encyclopedia of Type Strains, Phase III (KMG-III): the genomes of soil and plant-associated and newly described type strains.</title>
        <authorList>
            <person name="Whitman W."/>
        </authorList>
    </citation>
    <scope>NUCLEOTIDE SEQUENCE [LARGE SCALE GENOMIC DNA]</scope>
    <source>
        <strain evidence="3 4">CECT 7377</strain>
    </source>
</reference>
<evidence type="ECO:0000313" key="4">
    <source>
        <dbReference type="Proteomes" id="UP000252792"/>
    </source>
</evidence>
<keyword evidence="1" id="KW-1133">Transmembrane helix</keyword>
<keyword evidence="1" id="KW-0812">Transmembrane</keyword>
<name>A0A366J9R1_9GAMM</name>
<dbReference type="CDD" id="cd01948">
    <property type="entry name" value="EAL"/>
    <property type="match status" value="1"/>
</dbReference>
<accession>A0A366J9R1</accession>
<evidence type="ECO:0000259" key="2">
    <source>
        <dbReference type="PROSITE" id="PS50883"/>
    </source>
</evidence>
<dbReference type="SMART" id="SM00052">
    <property type="entry name" value="EAL"/>
    <property type="match status" value="1"/>
</dbReference>
<protein>
    <submittedName>
        <fullName evidence="3">EAL domain-containing protein (Putative c-di-GMP-specific phosphodiesterase class I)</fullName>
    </submittedName>
</protein>
<keyword evidence="1" id="KW-0472">Membrane</keyword>
<evidence type="ECO:0000313" key="3">
    <source>
        <dbReference type="EMBL" id="RBP83751.1"/>
    </source>
</evidence>
<feature type="transmembrane region" description="Helical" evidence="1">
    <location>
        <begin position="213"/>
        <end position="234"/>
    </location>
</feature>
<organism evidence="3 4">
    <name type="scientific">Marinomonas rhizomae</name>
    <dbReference type="NCBI Taxonomy" id="491948"/>
    <lineage>
        <taxon>Bacteria</taxon>
        <taxon>Pseudomonadati</taxon>
        <taxon>Pseudomonadota</taxon>
        <taxon>Gammaproteobacteria</taxon>
        <taxon>Oceanospirillales</taxon>
        <taxon>Oceanospirillaceae</taxon>
        <taxon>Marinomonas</taxon>
    </lineage>
</organism>
<comment type="caution">
    <text evidence="3">The sequence shown here is derived from an EMBL/GenBank/DDBJ whole genome shotgun (WGS) entry which is preliminary data.</text>
</comment>
<feature type="domain" description="EAL" evidence="2">
    <location>
        <begin position="235"/>
        <end position="476"/>
    </location>
</feature>
<dbReference type="OrthoDB" id="1673646at2"/>
<dbReference type="Pfam" id="PF00563">
    <property type="entry name" value="EAL"/>
    <property type="match status" value="1"/>
</dbReference>
<dbReference type="PANTHER" id="PTHR33121">
    <property type="entry name" value="CYCLIC DI-GMP PHOSPHODIESTERASE PDEF"/>
    <property type="match status" value="1"/>
</dbReference>
<dbReference type="InterPro" id="IPR001633">
    <property type="entry name" value="EAL_dom"/>
</dbReference>
<dbReference type="PROSITE" id="PS50883">
    <property type="entry name" value="EAL"/>
    <property type="match status" value="1"/>
</dbReference>
<dbReference type="AlphaFoldDB" id="A0A366J9R1"/>
<evidence type="ECO:0000256" key="1">
    <source>
        <dbReference type="SAM" id="Phobius"/>
    </source>
</evidence>
<dbReference type="SUPFAM" id="SSF141868">
    <property type="entry name" value="EAL domain-like"/>
    <property type="match status" value="1"/>
</dbReference>
<dbReference type="GO" id="GO:0071111">
    <property type="term" value="F:cyclic-guanylate-specific phosphodiesterase activity"/>
    <property type="evidence" value="ECO:0007669"/>
    <property type="project" value="InterPro"/>
</dbReference>
<dbReference type="EMBL" id="QNSE01000005">
    <property type="protein sequence ID" value="RBP83751.1"/>
    <property type="molecule type" value="Genomic_DNA"/>
</dbReference>
<sequence length="476" mass="55176">MTQKLKAQLTVLINLLLLVFFATSVFFIGNAWQQQRERETREQEQQRYFVQVEGYLQEITSFISSISNHYTGDCPRRFVLLMRKELFNIPGAIEFGVIEKDGDRGVVVCNSWGDDDRVEVRVPKPHDGFLITGPHMINSLEMPIFVIKKSIENFEFNVIIKKSSVDVFFNNSSHMTVSGDETSTGEKYRTSEVLDNLAYYVSPLSTDKKYHEYFIPITLLLFIIAYFLFTPQLIRAIDKIMLRRRITNHYYYNEYQPVVDTNQDKVFSIEVFLRSRDDVNVKDTIAKMKSLDLSIDHTIFQIRQIELNFSKDFIAQNNFQVNISSLHLKSVFFVDHILQLEDLTCSSLILEVTEDENLMLEKQTIKEHMKILKALGCRFAIDDFGIEYSGLSYISEFDFDIVKTDKIFMGKSDQNTAILKSIIAFCNELNIDCIAEGIETEKDKDETKRIGIHLHQGWYHGCPMSAEKIVAYRGSM</sequence>
<dbReference type="RefSeq" id="WP_113916119.1">
    <property type="nucleotide sequence ID" value="NZ_QNSE01000005.1"/>
</dbReference>
<dbReference type="InterPro" id="IPR035919">
    <property type="entry name" value="EAL_sf"/>
</dbReference>
<keyword evidence="4" id="KW-1185">Reference proteome</keyword>
<dbReference type="Gene3D" id="3.20.20.450">
    <property type="entry name" value="EAL domain"/>
    <property type="match status" value="1"/>
</dbReference>
<dbReference type="InterPro" id="IPR050706">
    <property type="entry name" value="Cyclic-di-GMP_PDE-like"/>
</dbReference>
<dbReference type="PANTHER" id="PTHR33121:SF70">
    <property type="entry name" value="SIGNALING PROTEIN YKOW"/>
    <property type="match status" value="1"/>
</dbReference>
<proteinExistence type="predicted"/>
<gene>
    <name evidence="3" type="ORF">DFP80_10571</name>
</gene>